<dbReference type="SUPFAM" id="SSF56784">
    <property type="entry name" value="HAD-like"/>
    <property type="match status" value="1"/>
</dbReference>
<dbReference type="GeneID" id="81208539"/>
<dbReference type="PANTHER" id="PTHR43434:SF1">
    <property type="entry name" value="PHOSPHOGLYCOLATE PHOSPHATASE"/>
    <property type="match status" value="1"/>
</dbReference>
<protein>
    <submittedName>
        <fullName evidence="2">HAD family hydrolase</fullName>
        <ecNumber evidence="2">3.-.-.-</ecNumber>
    </submittedName>
</protein>
<dbReference type="Gene3D" id="1.10.150.240">
    <property type="entry name" value="Putative phosphatase, domain 2"/>
    <property type="match status" value="1"/>
</dbReference>
<dbReference type="InterPro" id="IPR023198">
    <property type="entry name" value="PGP-like_dom2"/>
</dbReference>
<dbReference type="InterPro" id="IPR023214">
    <property type="entry name" value="HAD_sf"/>
</dbReference>
<dbReference type="PRINTS" id="PR00413">
    <property type="entry name" value="HADHALOGNASE"/>
</dbReference>
<dbReference type="InterPro" id="IPR041492">
    <property type="entry name" value="HAD_2"/>
</dbReference>
<reference evidence="2 3" key="1">
    <citation type="journal article" date="2019" name="Int. J. Syst. Evol. Microbiol.">
        <title>The Global Catalogue of Microorganisms (GCM) 10K type strain sequencing project: providing services to taxonomists for standard genome sequencing and annotation.</title>
        <authorList>
            <consortium name="The Broad Institute Genomics Platform"/>
            <consortium name="The Broad Institute Genome Sequencing Center for Infectious Disease"/>
            <person name="Wu L."/>
            <person name="Ma J."/>
        </authorList>
    </citation>
    <scope>NUCLEOTIDE SEQUENCE [LARGE SCALE GENOMIC DNA]</scope>
    <source>
        <strain evidence="2 3">SYNS20</strain>
    </source>
</reference>
<sequence>MTDEYTGYDAVVFDLDGTLVDLVVDWEAAARDAIGLFERNGRDADGADLWGLLERADAAGLRSELEAVLADHETRGAAASTRLPHADHLPLSVPTGVCSLNCEAACRTALDRHDLTPHVGAVVGRDSVATYKPDPEPLVATLQDLSAEPDRALFVGDSERDAVTARRAGVDFRWV</sequence>
<evidence type="ECO:0000313" key="2">
    <source>
        <dbReference type="EMBL" id="MFC6785504.1"/>
    </source>
</evidence>
<keyword evidence="3" id="KW-1185">Reference proteome</keyword>
<dbReference type="Proteomes" id="UP001596443">
    <property type="component" value="Unassembled WGS sequence"/>
</dbReference>
<gene>
    <name evidence="2" type="ORF">ACFQFD_05790</name>
</gene>
<name>A0ABD5TCU2_9EURY</name>
<comment type="similarity">
    <text evidence="1">Belongs to the HAD-like hydrolase superfamily.</text>
</comment>
<organism evidence="2 3">
    <name type="scientific">Halobaculum halobium</name>
    <dbReference type="NCBI Taxonomy" id="3032281"/>
    <lineage>
        <taxon>Archaea</taxon>
        <taxon>Methanobacteriati</taxon>
        <taxon>Methanobacteriota</taxon>
        <taxon>Stenosarchaea group</taxon>
        <taxon>Halobacteria</taxon>
        <taxon>Halobacteriales</taxon>
        <taxon>Haloferacaceae</taxon>
        <taxon>Halobaculum</taxon>
    </lineage>
</organism>
<dbReference type="PANTHER" id="PTHR43434">
    <property type="entry name" value="PHOSPHOGLYCOLATE PHOSPHATASE"/>
    <property type="match status" value="1"/>
</dbReference>
<dbReference type="RefSeq" id="WP_284062356.1">
    <property type="nucleotide sequence ID" value="NZ_CP126158.1"/>
</dbReference>
<dbReference type="InterPro" id="IPR050155">
    <property type="entry name" value="HAD-like_hydrolase_sf"/>
</dbReference>
<dbReference type="Gene3D" id="3.40.50.1000">
    <property type="entry name" value="HAD superfamily/HAD-like"/>
    <property type="match status" value="1"/>
</dbReference>
<dbReference type="Pfam" id="PF13419">
    <property type="entry name" value="HAD_2"/>
    <property type="match status" value="1"/>
</dbReference>
<dbReference type="GO" id="GO:0016787">
    <property type="term" value="F:hydrolase activity"/>
    <property type="evidence" value="ECO:0007669"/>
    <property type="project" value="UniProtKB-KW"/>
</dbReference>
<proteinExistence type="inferred from homology"/>
<evidence type="ECO:0000313" key="3">
    <source>
        <dbReference type="Proteomes" id="UP001596443"/>
    </source>
</evidence>
<dbReference type="EMBL" id="JBHSWX010000012">
    <property type="protein sequence ID" value="MFC6785504.1"/>
    <property type="molecule type" value="Genomic_DNA"/>
</dbReference>
<dbReference type="InterPro" id="IPR006439">
    <property type="entry name" value="HAD-SF_hydro_IA"/>
</dbReference>
<keyword evidence="2" id="KW-0378">Hydrolase</keyword>
<evidence type="ECO:0000256" key="1">
    <source>
        <dbReference type="ARBA" id="ARBA00007958"/>
    </source>
</evidence>
<dbReference type="EC" id="3.-.-.-" evidence="2"/>
<dbReference type="InterPro" id="IPR036412">
    <property type="entry name" value="HAD-like_sf"/>
</dbReference>
<comment type="caution">
    <text evidence="2">The sequence shown here is derived from an EMBL/GenBank/DDBJ whole genome shotgun (WGS) entry which is preliminary data.</text>
</comment>
<dbReference type="AlphaFoldDB" id="A0ABD5TCU2"/>
<accession>A0ABD5TCU2</accession>